<sequence length="251" mass="28668">MKSKQLKLVVQKSGIGGSRDPTSRRYMTISLRGQNFFTKIWIEVFVSDVRQGFNHEVVPISKKHVALIKILSNTRGPTWFAIPFLSLAEQSLAAKAAAIDRCRKNYEAIIGDFRHAEVTEKKCLHNSSVEHQVVFAVKLDLWQKNKRECLRYMDKENFQGCEGLGGEPLQIDNQLADSNTHETYRKKIGTWMTQMMNLVQIFGRNLRQYPKGYVLEETEKWSGGCDILSAMMVTKQRDSSDSGCKLKSNQT</sequence>
<gene>
    <name evidence="1" type="ORF">HHI36_023127</name>
</gene>
<dbReference type="EMBL" id="JABFTP020000186">
    <property type="protein sequence ID" value="KAL3289729.1"/>
    <property type="molecule type" value="Genomic_DNA"/>
</dbReference>
<organism evidence="1 2">
    <name type="scientific">Cryptolaemus montrouzieri</name>
    <dbReference type="NCBI Taxonomy" id="559131"/>
    <lineage>
        <taxon>Eukaryota</taxon>
        <taxon>Metazoa</taxon>
        <taxon>Ecdysozoa</taxon>
        <taxon>Arthropoda</taxon>
        <taxon>Hexapoda</taxon>
        <taxon>Insecta</taxon>
        <taxon>Pterygota</taxon>
        <taxon>Neoptera</taxon>
        <taxon>Endopterygota</taxon>
        <taxon>Coleoptera</taxon>
        <taxon>Polyphaga</taxon>
        <taxon>Cucujiformia</taxon>
        <taxon>Coccinelloidea</taxon>
        <taxon>Coccinellidae</taxon>
        <taxon>Scymninae</taxon>
        <taxon>Scymnini</taxon>
        <taxon>Cryptolaemus</taxon>
    </lineage>
</organism>
<accession>A0ABD2PFE3</accession>
<name>A0ABD2PFE3_9CUCU</name>
<dbReference type="Proteomes" id="UP001516400">
    <property type="component" value="Unassembled WGS sequence"/>
</dbReference>
<evidence type="ECO:0000313" key="1">
    <source>
        <dbReference type="EMBL" id="KAL3289729.1"/>
    </source>
</evidence>
<protein>
    <submittedName>
        <fullName evidence="1">Uncharacterized protein</fullName>
    </submittedName>
</protein>
<proteinExistence type="predicted"/>
<dbReference type="AlphaFoldDB" id="A0ABD2PFE3"/>
<comment type="caution">
    <text evidence="1">The sequence shown here is derived from an EMBL/GenBank/DDBJ whole genome shotgun (WGS) entry which is preliminary data.</text>
</comment>
<evidence type="ECO:0000313" key="2">
    <source>
        <dbReference type="Proteomes" id="UP001516400"/>
    </source>
</evidence>
<reference evidence="1 2" key="1">
    <citation type="journal article" date="2021" name="BMC Biol.">
        <title>Horizontally acquired antibacterial genes associated with adaptive radiation of ladybird beetles.</title>
        <authorList>
            <person name="Li H.S."/>
            <person name="Tang X.F."/>
            <person name="Huang Y.H."/>
            <person name="Xu Z.Y."/>
            <person name="Chen M.L."/>
            <person name="Du X.Y."/>
            <person name="Qiu B.Y."/>
            <person name="Chen P.T."/>
            <person name="Zhang W."/>
            <person name="Slipinski A."/>
            <person name="Escalona H.E."/>
            <person name="Waterhouse R.M."/>
            <person name="Zwick A."/>
            <person name="Pang H."/>
        </authorList>
    </citation>
    <scope>NUCLEOTIDE SEQUENCE [LARGE SCALE GENOMIC DNA]</scope>
    <source>
        <strain evidence="1">SYSU2018</strain>
    </source>
</reference>
<keyword evidence="2" id="KW-1185">Reference proteome</keyword>